<dbReference type="Gene3D" id="1.25.40.390">
    <property type="match status" value="1"/>
</dbReference>
<keyword evidence="5" id="KW-0998">Cell outer membrane</keyword>
<dbReference type="SUPFAM" id="SSF48452">
    <property type="entry name" value="TPR-like"/>
    <property type="match status" value="1"/>
</dbReference>
<evidence type="ECO:0000313" key="8">
    <source>
        <dbReference type="EMBL" id="RZS74280.1"/>
    </source>
</evidence>
<dbReference type="InterPro" id="IPR033985">
    <property type="entry name" value="SusD-like_N"/>
</dbReference>
<organism evidence="8 9">
    <name type="scientific">Pseudobacter ginsenosidimutans</name>
    <dbReference type="NCBI Taxonomy" id="661488"/>
    <lineage>
        <taxon>Bacteria</taxon>
        <taxon>Pseudomonadati</taxon>
        <taxon>Bacteroidota</taxon>
        <taxon>Chitinophagia</taxon>
        <taxon>Chitinophagales</taxon>
        <taxon>Chitinophagaceae</taxon>
        <taxon>Pseudobacter</taxon>
    </lineage>
</organism>
<dbReference type="InterPro" id="IPR012944">
    <property type="entry name" value="SusD_RagB_dom"/>
</dbReference>
<sequence length="492" mass="54161">MLTFNYKFLLLAAGIVMSSCEKLVEIDSPIDSITSAEVFSTDEQAKAAMAGVYTRMINGEDGRGTARTLFSAGLATVLGGFSADELNVVNTADVTGFFSFNTNKVLRNNGMSPGIWSSAYTAIYGANAVVEGIAASTSSALSETARKKLTAEAKFVRALSYFYLVNFFGDVPLALTVDFNQTRNASRASVPDVYKQIISDLKAAQAGLPPENTNAAGERIYPDSWAATALLARVYLYTGDHVNAFKQSGTVIANTERFRLEPDLLNTFLKTSKEAIIQFRVNQASVSATGNATPEGFFLIPTTNGSNPPFYHVAYYLPQDLINIFEPDDKRFTSWIGFSPVNITGSPKYFPFKYKTGAHNRVMGGVPTEYYMVLRLAEQYLIRAEAAAKGASSLSDAIDDLNVIRNRAGVGSLPHSLNQQQVIDAIEKERRLELFMEWGHRWFDLKRTGRATNVLSEYVIKQPWEGDYQLLYPIPETELEAGPNLIPNPGYY</sequence>
<dbReference type="RefSeq" id="WP_130538754.1">
    <property type="nucleotide sequence ID" value="NZ_CP042431.1"/>
</dbReference>
<proteinExistence type="inferred from homology"/>
<dbReference type="Pfam" id="PF14322">
    <property type="entry name" value="SusD-like_3"/>
    <property type="match status" value="1"/>
</dbReference>
<dbReference type="EMBL" id="SGXA01000001">
    <property type="protein sequence ID" value="RZS74280.1"/>
    <property type="molecule type" value="Genomic_DNA"/>
</dbReference>
<dbReference type="Pfam" id="PF07980">
    <property type="entry name" value="SusD_RagB"/>
    <property type="match status" value="1"/>
</dbReference>
<keyword evidence="4" id="KW-0472">Membrane</keyword>
<feature type="domain" description="RagB/SusD" evidence="6">
    <location>
        <begin position="349"/>
        <end position="491"/>
    </location>
</feature>
<dbReference type="OrthoDB" id="625727at2"/>
<gene>
    <name evidence="8" type="ORF">EV199_0124</name>
</gene>
<comment type="caution">
    <text evidence="8">The sequence shown here is derived from an EMBL/GenBank/DDBJ whole genome shotgun (WGS) entry which is preliminary data.</text>
</comment>
<dbReference type="PROSITE" id="PS51257">
    <property type="entry name" value="PROKAR_LIPOPROTEIN"/>
    <property type="match status" value="1"/>
</dbReference>
<dbReference type="GO" id="GO:0009279">
    <property type="term" value="C:cell outer membrane"/>
    <property type="evidence" value="ECO:0007669"/>
    <property type="project" value="UniProtKB-SubCell"/>
</dbReference>
<keyword evidence="3" id="KW-0732">Signal</keyword>
<evidence type="ECO:0000259" key="6">
    <source>
        <dbReference type="Pfam" id="PF07980"/>
    </source>
</evidence>
<evidence type="ECO:0000256" key="3">
    <source>
        <dbReference type="ARBA" id="ARBA00022729"/>
    </source>
</evidence>
<comment type="similarity">
    <text evidence="2">Belongs to the SusD family.</text>
</comment>
<evidence type="ECO:0000313" key="9">
    <source>
        <dbReference type="Proteomes" id="UP000293874"/>
    </source>
</evidence>
<keyword evidence="9" id="KW-1185">Reference proteome</keyword>
<reference evidence="8 9" key="1">
    <citation type="submission" date="2019-02" db="EMBL/GenBank/DDBJ databases">
        <title>Genomic Encyclopedia of Type Strains, Phase IV (KMG-IV): sequencing the most valuable type-strain genomes for metagenomic binning, comparative biology and taxonomic classification.</title>
        <authorList>
            <person name="Goeker M."/>
        </authorList>
    </citation>
    <scope>NUCLEOTIDE SEQUENCE [LARGE SCALE GENOMIC DNA]</scope>
    <source>
        <strain evidence="8 9">DSM 18116</strain>
    </source>
</reference>
<evidence type="ECO:0000256" key="5">
    <source>
        <dbReference type="ARBA" id="ARBA00023237"/>
    </source>
</evidence>
<dbReference type="AlphaFoldDB" id="A0A4Q7MYI4"/>
<evidence type="ECO:0000256" key="4">
    <source>
        <dbReference type="ARBA" id="ARBA00023136"/>
    </source>
</evidence>
<name>A0A4Q7MYI4_9BACT</name>
<dbReference type="CDD" id="cd08977">
    <property type="entry name" value="SusD"/>
    <property type="match status" value="1"/>
</dbReference>
<dbReference type="InterPro" id="IPR011990">
    <property type="entry name" value="TPR-like_helical_dom_sf"/>
</dbReference>
<evidence type="ECO:0000256" key="1">
    <source>
        <dbReference type="ARBA" id="ARBA00004442"/>
    </source>
</evidence>
<feature type="domain" description="SusD-like N-terminal" evidence="7">
    <location>
        <begin position="103"/>
        <end position="236"/>
    </location>
</feature>
<dbReference type="Proteomes" id="UP000293874">
    <property type="component" value="Unassembled WGS sequence"/>
</dbReference>
<evidence type="ECO:0000256" key="2">
    <source>
        <dbReference type="ARBA" id="ARBA00006275"/>
    </source>
</evidence>
<accession>A0A4Q7MYI4</accession>
<comment type="subcellular location">
    <subcellularLocation>
        <location evidence="1">Cell outer membrane</location>
    </subcellularLocation>
</comment>
<evidence type="ECO:0000259" key="7">
    <source>
        <dbReference type="Pfam" id="PF14322"/>
    </source>
</evidence>
<protein>
    <submittedName>
        <fullName evidence="8">SusD-like starch-binding protein associating with outer membrane</fullName>
    </submittedName>
</protein>